<dbReference type="Gene3D" id="2.60.120.380">
    <property type="match status" value="1"/>
</dbReference>
<keyword evidence="4" id="KW-1185">Reference proteome</keyword>
<feature type="signal peptide" evidence="2">
    <location>
        <begin position="1"/>
        <end position="27"/>
    </location>
</feature>
<dbReference type="EMBL" id="CP003587">
    <property type="protein sequence ID" value="AGY58690.1"/>
    <property type="molecule type" value="Genomic_DNA"/>
</dbReference>
<gene>
    <name evidence="3" type="ORF">GKIL_2444</name>
</gene>
<keyword evidence="1" id="KW-1133">Transmembrane helix</keyword>
<name>U5QLX8_GLOK1</name>
<feature type="transmembrane region" description="Helical" evidence="1">
    <location>
        <begin position="214"/>
        <end position="233"/>
    </location>
</feature>
<dbReference type="STRING" id="1183438.GKIL_2444"/>
<proteinExistence type="predicted"/>
<organism evidence="3 4">
    <name type="scientific">Gloeobacter kilaueensis (strain ATCC BAA-2537 / CCAP 1431/1 / ULC 316 / JS1)</name>
    <dbReference type="NCBI Taxonomy" id="1183438"/>
    <lineage>
        <taxon>Bacteria</taxon>
        <taxon>Bacillati</taxon>
        <taxon>Cyanobacteriota</taxon>
        <taxon>Cyanophyceae</taxon>
        <taxon>Gloeobacterales</taxon>
        <taxon>Gloeobacteraceae</taxon>
        <taxon>Gloeobacter</taxon>
    </lineage>
</organism>
<evidence type="ECO:0000256" key="2">
    <source>
        <dbReference type="SAM" id="SignalP"/>
    </source>
</evidence>
<keyword evidence="2" id="KW-0732">Signal</keyword>
<protein>
    <submittedName>
        <fullName evidence="3">Bacterial pre-peptidase C-terminal domain family</fullName>
    </submittedName>
</protein>
<sequence>MNRSILRISWSLVLVTALLGVGSQAHAFTYAESGDAGSLPTSAQAVSDTAMDGTPLQFISGNVESGFVPYEFTDSIDLFEIELTGGAFSASTVGGANFDTQLYLYDAQGNGIIFNDDADSTVKQSTLSASNLAAGLYYLGVSVSAPPVLPVDASRTLIFPQPPAPAEFHPGIIEANPDAGPLAGYAPQLVAQQPLVELPYTIALSGVQATPEPIAGGGAVSMAILMLVARFGGQRRREMATRSRVRQ</sequence>
<dbReference type="OrthoDB" id="9791170at2"/>
<accession>U5QLX8</accession>
<keyword evidence="1" id="KW-0472">Membrane</keyword>
<feature type="chain" id="PRO_5004664070" evidence="2">
    <location>
        <begin position="28"/>
        <end position="247"/>
    </location>
</feature>
<dbReference type="eggNOG" id="ENOG5033KRH">
    <property type="taxonomic scope" value="Bacteria"/>
</dbReference>
<dbReference type="HOGENOM" id="CLU_1150574_0_0_3"/>
<dbReference type="Proteomes" id="UP000017396">
    <property type="component" value="Chromosome"/>
</dbReference>
<dbReference type="RefSeq" id="WP_023173871.1">
    <property type="nucleotide sequence ID" value="NC_022600.1"/>
</dbReference>
<keyword evidence="1" id="KW-0812">Transmembrane</keyword>
<evidence type="ECO:0000256" key="1">
    <source>
        <dbReference type="SAM" id="Phobius"/>
    </source>
</evidence>
<evidence type="ECO:0000313" key="3">
    <source>
        <dbReference type="EMBL" id="AGY58690.1"/>
    </source>
</evidence>
<reference evidence="3 4" key="1">
    <citation type="journal article" date="2013" name="PLoS ONE">
        <title>Cultivation and Complete Genome Sequencing of Gloeobacter kilaueensis sp. nov., from a Lava Cave in Kilauea Caldera, Hawai'i.</title>
        <authorList>
            <person name="Saw J.H."/>
            <person name="Schatz M."/>
            <person name="Brown M.V."/>
            <person name="Kunkel D.D."/>
            <person name="Foster J.S."/>
            <person name="Shick H."/>
            <person name="Christensen S."/>
            <person name="Hou S."/>
            <person name="Wan X."/>
            <person name="Donachie S.P."/>
        </authorList>
    </citation>
    <scope>NUCLEOTIDE SEQUENCE [LARGE SCALE GENOMIC DNA]</scope>
    <source>
        <strain evidence="4">JS</strain>
    </source>
</reference>
<dbReference type="AlphaFoldDB" id="U5QLX8"/>
<dbReference type="KEGG" id="glj:GKIL_2444"/>
<evidence type="ECO:0000313" key="4">
    <source>
        <dbReference type="Proteomes" id="UP000017396"/>
    </source>
</evidence>
<dbReference type="NCBIfam" id="NF038127">
    <property type="entry name" value="FDP_fam"/>
    <property type="match status" value="1"/>
</dbReference>